<sequence length="272" mass="31141">MLVMTIFTGRGFGSGAKLPSREQIDFLENKLTLFSKMAPREIFLPTRGSLAVRLKSLLKQYKELIGFYHPDLYIENKEACIIATRITQIINGAYSFRKKELAKEPDTADQAPPEADYLGRCRVDLKADAWVEELSVIWRHVWSSIIITTQGENPLVSFYRAYQNPRFSVIGYGCQKCSYFTSEREAEEVWTFERKENTSDSMVFWRVQGVHSMKVHGSLETHSLDFGDFKYGRGRPAYWGESSPPSAEKILEFFGEEIEDLPTYTCAGLLPL</sequence>
<comment type="caution">
    <text evidence="1">The sequence shown here is derived from an EMBL/GenBank/DDBJ whole genome shotgun (WGS) entry which is preliminary data.</text>
</comment>
<dbReference type="AlphaFoldDB" id="A0A1F4U4H0"/>
<evidence type="ECO:0000313" key="1">
    <source>
        <dbReference type="EMBL" id="OGC39812.1"/>
    </source>
</evidence>
<reference evidence="1 2" key="1">
    <citation type="journal article" date="2016" name="Nat. Commun.">
        <title>Thousands of microbial genomes shed light on interconnected biogeochemical processes in an aquifer system.</title>
        <authorList>
            <person name="Anantharaman K."/>
            <person name="Brown C.T."/>
            <person name="Hug L.A."/>
            <person name="Sharon I."/>
            <person name="Castelle C.J."/>
            <person name="Probst A.J."/>
            <person name="Thomas B.C."/>
            <person name="Singh A."/>
            <person name="Wilkins M.J."/>
            <person name="Karaoz U."/>
            <person name="Brodie E.L."/>
            <person name="Williams K.H."/>
            <person name="Hubbard S.S."/>
            <person name="Banfield J.F."/>
        </authorList>
    </citation>
    <scope>NUCLEOTIDE SEQUENCE [LARGE SCALE GENOMIC DNA]</scope>
</reference>
<name>A0A1F4U4H0_UNCSA</name>
<evidence type="ECO:0000313" key="2">
    <source>
        <dbReference type="Proteomes" id="UP000179242"/>
    </source>
</evidence>
<proteinExistence type="predicted"/>
<dbReference type="Proteomes" id="UP000179242">
    <property type="component" value="Unassembled WGS sequence"/>
</dbReference>
<accession>A0A1F4U4H0</accession>
<protein>
    <recommendedName>
        <fullName evidence="3">J domain-containing protein</fullName>
    </recommendedName>
</protein>
<dbReference type="EMBL" id="MEUJ01000005">
    <property type="protein sequence ID" value="OGC39812.1"/>
    <property type="molecule type" value="Genomic_DNA"/>
</dbReference>
<gene>
    <name evidence="1" type="ORF">A2438_04740</name>
</gene>
<organism evidence="1 2">
    <name type="scientific">candidate division WOR-1 bacterium RIFOXYC2_FULL_46_14</name>
    <dbReference type="NCBI Taxonomy" id="1802587"/>
    <lineage>
        <taxon>Bacteria</taxon>
        <taxon>Bacillati</taxon>
        <taxon>Saganbacteria</taxon>
    </lineage>
</organism>
<evidence type="ECO:0008006" key="3">
    <source>
        <dbReference type="Google" id="ProtNLM"/>
    </source>
</evidence>